<reference evidence="3 4" key="1">
    <citation type="journal article" date="2013" name="Int. J. Syst. Evol. Microbiol.">
        <title>Hoeflea suaedae sp. nov., an endophytic bacterium isolated from the root of the halophyte Suaeda maritima.</title>
        <authorList>
            <person name="Chung E.J."/>
            <person name="Park J.A."/>
            <person name="Pramanik P."/>
            <person name="Bibi F."/>
            <person name="Jeon C.O."/>
            <person name="Chung Y.R."/>
        </authorList>
    </citation>
    <scope>NUCLEOTIDE SEQUENCE [LARGE SCALE GENOMIC DNA]</scope>
    <source>
        <strain evidence="3 4">YC6898</strain>
    </source>
</reference>
<dbReference type="PANTHER" id="PTHR13847:SF275">
    <property type="entry name" value="GAMMA-GLUTAMYLPUTRESCINE OXIDOREDUCTASE"/>
    <property type="match status" value="1"/>
</dbReference>
<evidence type="ECO:0000313" key="3">
    <source>
        <dbReference type="EMBL" id="TDH38230.1"/>
    </source>
</evidence>
<protein>
    <submittedName>
        <fullName evidence="3">FAD-binding oxidoreductase</fullName>
    </submittedName>
</protein>
<dbReference type="Gene3D" id="3.50.50.60">
    <property type="entry name" value="FAD/NAD(P)-binding domain"/>
    <property type="match status" value="1"/>
</dbReference>
<dbReference type="Gene3D" id="3.30.9.10">
    <property type="entry name" value="D-Amino Acid Oxidase, subunit A, domain 2"/>
    <property type="match status" value="1"/>
</dbReference>
<evidence type="ECO:0000313" key="4">
    <source>
        <dbReference type="Proteomes" id="UP000295131"/>
    </source>
</evidence>
<dbReference type="RefSeq" id="WP_133283064.1">
    <property type="nucleotide sequence ID" value="NZ_SMSI01000001.1"/>
</dbReference>
<dbReference type="AlphaFoldDB" id="A0A4R5PMK5"/>
<dbReference type="SUPFAM" id="SSF51905">
    <property type="entry name" value="FAD/NAD(P)-binding domain"/>
    <property type="match status" value="1"/>
</dbReference>
<gene>
    <name evidence="3" type="ORF">E2A64_03680</name>
</gene>
<organism evidence="3 4">
    <name type="scientific">Pseudohoeflea suaedae</name>
    <dbReference type="NCBI Taxonomy" id="877384"/>
    <lineage>
        <taxon>Bacteria</taxon>
        <taxon>Pseudomonadati</taxon>
        <taxon>Pseudomonadota</taxon>
        <taxon>Alphaproteobacteria</taxon>
        <taxon>Hyphomicrobiales</taxon>
        <taxon>Rhizobiaceae</taxon>
        <taxon>Pseudohoeflea</taxon>
    </lineage>
</organism>
<name>A0A4R5PMK5_9HYPH</name>
<dbReference type="Proteomes" id="UP000295131">
    <property type="component" value="Unassembled WGS sequence"/>
</dbReference>
<dbReference type="PANTHER" id="PTHR13847">
    <property type="entry name" value="SARCOSINE DEHYDROGENASE-RELATED"/>
    <property type="match status" value="1"/>
</dbReference>
<evidence type="ECO:0000256" key="1">
    <source>
        <dbReference type="ARBA" id="ARBA00023002"/>
    </source>
</evidence>
<proteinExistence type="predicted"/>
<dbReference type="OrthoDB" id="9814969at2"/>
<keyword evidence="1" id="KW-0560">Oxidoreductase</keyword>
<dbReference type="InterPro" id="IPR036188">
    <property type="entry name" value="FAD/NAD-bd_sf"/>
</dbReference>
<dbReference type="Pfam" id="PF01266">
    <property type="entry name" value="DAO"/>
    <property type="match status" value="1"/>
</dbReference>
<dbReference type="GO" id="GO:0005737">
    <property type="term" value="C:cytoplasm"/>
    <property type="evidence" value="ECO:0007669"/>
    <property type="project" value="TreeGrafter"/>
</dbReference>
<comment type="caution">
    <text evidence="3">The sequence shown here is derived from an EMBL/GenBank/DDBJ whole genome shotgun (WGS) entry which is preliminary data.</text>
</comment>
<feature type="domain" description="FAD dependent oxidoreductase" evidence="2">
    <location>
        <begin position="30"/>
        <end position="381"/>
    </location>
</feature>
<accession>A0A4R5PMK5</accession>
<dbReference type="GO" id="GO:0016491">
    <property type="term" value="F:oxidoreductase activity"/>
    <property type="evidence" value="ECO:0007669"/>
    <property type="project" value="UniProtKB-KW"/>
</dbReference>
<dbReference type="EMBL" id="SMSI01000001">
    <property type="protein sequence ID" value="TDH38230.1"/>
    <property type="molecule type" value="Genomic_DNA"/>
</dbReference>
<dbReference type="InterPro" id="IPR006076">
    <property type="entry name" value="FAD-dep_OxRdtase"/>
</dbReference>
<evidence type="ECO:0000259" key="2">
    <source>
        <dbReference type="Pfam" id="PF01266"/>
    </source>
</evidence>
<sequence length="425" mass="45397">MNAIHTSNLWHHSAEETFAAPPLTADLDVDLLVIGGGFTGNSAALHAAREGASVVVLEAETIGHGGSGRNVGLVNAGLWLPPDKVIEAMGEAAGLKLVDALGAGPARVFEIIEREGIECEATRRGTLHLAHSPDGLRDIEDRYRQGNRHGAPLSLLNSDETARRTGTDAFHGALFDPRAGTIQPLAYCRGLARAAQAAGAMICENTPVAELRHDNGVWAARANGQVVRAKRLLIATNAYHAGFEDPFRPEFVRFNYCQFATEPLSESQREKLLPGGEGCWDTAMVMSSIRLDRAGRLIVGGVGSVEDAGAGLHEAWARRKLRALYPALGEIGFQHVWSGRIAMTGDHIPKIVSFGPNAYACFGYSGRGISPGTVFGAATAEALLRGEESGLPVAPVRRHQERLTGAKAAYYELGAKLTHFAAHRR</sequence>
<keyword evidence="4" id="KW-1185">Reference proteome</keyword>